<dbReference type="PANTHER" id="PTHR42973:SF39">
    <property type="entry name" value="FAD-BINDING PCMH-TYPE DOMAIN-CONTAINING PROTEIN"/>
    <property type="match status" value="1"/>
</dbReference>
<accession>A0A6A9V0C2</accession>
<dbReference type="SUPFAM" id="SSF51679">
    <property type="entry name" value="Bacterial luciferase-like"/>
    <property type="match status" value="1"/>
</dbReference>
<reference evidence="8 9" key="1">
    <citation type="submission" date="2019-12" db="EMBL/GenBank/DDBJ databases">
        <title>Auraticoccus cholistani sp. nov., an actinomycete isolated from soil of Cholistan desert.</title>
        <authorList>
            <person name="Cheema M.T."/>
        </authorList>
    </citation>
    <scope>NUCLEOTIDE SEQUENCE [LARGE SCALE GENOMIC DNA]</scope>
    <source>
        <strain evidence="8 9">F435</strain>
    </source>
</reference>
<dbReference type="RefSeq" id="WP_156608389.1">
    <property type="nucleotide sequence ID" value="NZ_WPCU01000004.1"/>
</dbReference>
<name>A0A6A9V0C2_9ACTN</name>
<dbReference type="Gene3D" id="3.30.43.10">
    <property type="entry name" value="Uridine Diphospho-n-acetylenolpyruvylglucosamine Reductase, domain 2"/>
    <property type="match status" value="1"/>
</dbReference>
<dbReference type="Pfam" id="PF01565">
    <property type="entry name" value="FAD_binding_4"/>
    <property type="match status" value="1"/>
</dbReference>
<proteinExistence type="inferred from homology"/>
<dbReference type="InterPro" id="IPR036661">
    <property type="entry name" value="Luciferase-like_sf"/>
</dbReference>
<keyword evidence="9" id="KW-1185">Reference proteome</keyword>
<comment type="cofactor">
    <cofactor evidence="1">
        <name>FAD</name>
        <dbReference type="ChEBI" id="CHEBI:57692"/>
    </cofactor>
</comment>
<dbReference type="Proteomes" id="UP000435304">
    <property type="component" value="Unassembled WGS sequence"/>
</dbReference>
<feature type="domain" description="FAD-binding PCMH-type" evidence="7">
    <location>
        <begin position="328"/>
        <end position="499"/>
    </location>
</feature>
<evidence type="ECO:0000256" key="5">
    <source>
        <dbReference type="ARBA" id="ARBA00023002"/>
    </source>
</evidence>
<dbReference type="Pfam" id="PF08031">
    <property type="entry name" value="BBE"/>
    <property type="match status" value="1"/>
</dbReference>
<dbReference type="InterPro" id="IPR006094">
    <property type="entry name" value="Oxid_FAD_bind_N"/>
</dbReference>
<dbReference type="Gene3D" id="3.40.462.20">
    <property type="match status" value="1"/>
</dbReference>
<organism evidence="8 9">
    <name type="scientific">Auraticoccus cholistanensis</name>
    <dbReference type="NCBI Taxonomy" id="2656650"/>
    <lineage>
        <taxon>Bacteria</taxon>
        <taxon>Bacillati</taxon>
        <taxon>Actinomycetota</taxon>
        <taxon>Actinomycetes</taxon>
        <taxon>Propionibacteriales</taxon>
        <taxon>Propionibacteriaceae</taxon>
        <taxon>Auraticoccus</taxon>
    </lineage>
</organism>
<dbReference type="EMBL" id="WPCU01000004">
    <property type="protein sequence ID" value="MVA75339.1"/>
    <property type="molecule type" value="Genomic_DNA"/>
</dbReference>
<dbReference type="PROSITE" id="PS51387">
    <property type="entry name" value="FAD_PCMH"/>
    <property type="match status" value="1"/>
</dbReference>
<dbReference type="PANTHER" id="PTHR42973">
    <property type="entry name" value="BINDING OXIDOREDUCTASE, PUTATIVE (AFU_ORTHOLOGUE AFUA_1G17690)-RELATED"/>
    <property type="match status" value="1"/>
</dbReference>
<evidence type="ECO:0000259" key="7">
    <source>
        <dbReference type="PROSITE" id="PS51387"/>
    </source>
</evidence>
<dbReference type="InterPro" id="IPR036318">
    <property type="entry name" value="FAD-bd_PCMH-like_sf"/>
</dbReference>
<keyword evidence="5" id="KW-0560">Oxidoreductase</keyword>
<evidence type="ECO:0000313" key="9">
    <source>
        <dbReference type="Proteomes" id="UP000435304"/>
    </source>
</evidence>
<feature type="region of interest" description="Disordered" evidence="6">
    <location>
        <begin position="732"/>
        <end position="751"/>
    </location>
</feature>
<evidence type="ECO:0000256" key="6">
    <source>
        <dbReference type="SAM" id="MobiDB-lite"/>
    </source>
</evidence>
<gene>
    <name evidence="8" type="ORF">GC722_04745</name>
</gene>
<evidence type="ECO:0000256" key="2">
    <source>
        <dbReference type="ARBA" id="ARBA00005466"/>
    </source>
</evidence>
<dbReference type="Pfam" id="PF00296">
    <property type="entry name" value="Bac_luciferase"/>
    <property type="match status" value="1"/>
</dbReference>
<evidence type="ECO:0000256" key="1">
    <source>
        <dbReference type="ARBA" id="ARBA00001974"/>
    </source>
</evidence>
<keyword evidence="4" id="KW-0274">FAD</keyword>
<dbReference type="GO" id="GO:0071949">
    <property type="term" value="F:FAD binding"/>
    <property type="evidence" value="ECO:0007669"/>
    <property type="project" value="InterPro"/>
</dbReference>
<dbReference type="Gene3D" id="3.20.20.30">
    <property type="entry name" value="Luciferase-like domain"/>
    <property type="match status" value="1"/>
</dbReference>
<dbReference type="SUPFAM" id="SSF56176">
    <property type="entry name" value="FAD-binding/transporter-associated domain-like"/>
    <property type="match status" value="1"/>
</dbReference>
<evidence type="ECO:0000313" key="8">
    <source>
        <dbReference type="EMBL" id="MVA75339.1"/>
    </source>
</evidence>
<evidence type="ECO:0000256" key="3">
    <source>
        <dbReference type="ARBA" id="ARBA00022630"/>
    </source>
</evidence>
<dbReference type="InterPro" id="IPR016166">
    <property type="entry name" value="FAD-bd_PCMH"/>
</dbReference>
<protein>
    <submittedName>
        <fullName evidence="8">LLM class flavin-dependent oxidoreductase</fullName>
    </submittedName>
</protein>
<dbReference type="InterPro" id="IPR012951">
    <property type="entry name" value="BBE"/>
</dbReference>
<dbReference type="AlphaFoldDB" id="A0A6A9V0C2"/>
<dbReference type="InterPro" id="IPR050416">
    <property type="entry name" value="FAD-linked_Oxidoreductase"/>
</dbReference>
<comment type="similarity">
    <text evidence="2">Belongs to the oxygen-dependent FAD-linked oxidoreductase family.</text>
</comment>
<feature type="compositionally biased region" description="Low complexity" evidence="6">
    <location>
        <begin position="732"/>
        <end position="744"/>
    </location>
</feature>
<dbReference type="InterPro" id="IPR011251">
    <property type="entry name" value="Luciferase-like_dom"/>
</dbReference>
<sequence>MTRDHGYPVRLGVAVDPSVLTPDGLTRLARTADEAGLDLLAVTDAAAGEASGPSGPDPWTTLAWLAGTTDRITLATHALAPTGTAAVLARAAADLDRITGGRLELGLTAVPTGAASPALGVQPHAGAVGETIAVLRSMWTADRGPVRAAGPLHRVPGAEPGPAPAHELPVWLSGTDEALLDLAARTADGWWTEAPDPTTVAAAQSRLDAAADRAGRDPAEIRRLLTLATLPDLPALVRLVVEDGIDTVLLATTDPATVQHLATAVAPALRDLVAATRRSRGTRPAPTRPARVRARRRAGIDYDDVPAGLETVEPGDARYRSMRSNYLRGGSPGLVLLPRDTEQVVTALGWARSQPVPLAVRSGGHGISGRSTNDGGIVLDLRHLDAVEVLDHRTRRVRIGPGARWGQVAETLQPYGWALTSGDYGGVGVGGLATAGGLGFLARQHGLTIDHLRAAEVVLADGTVVRTDEEHHPDLFWGLRGAGGNLGIVTAFEFEVAEVGDVGFAQLAFAVDDVAGFLVDFGALVETAPRDLTPFLIMGRPRGGQVLAQVMAVVASDDPETIVARLQPFARLAPLVQQLVQLLPYSGVVQRTDDVHAGQGEPVTRSAMLEHLSPQFADDAERLLRSGDLYFFQIRSVGGAVNDVPAGATAYAHRTAGFQAVALGTSRERLDRRWDAMSHHFSGIYSSFETDRRPERLAEIFPGPTLARLRALKDRYDPEDVFGHNHSVAAAGVAAPASRGRAASPPAPRPA</sequence>
<comment type="caution">
    <text evidence="8">The sequence shown here is derived from an EMBL/GenBank/DDBJ whole genome shotgun (WGS) entry which is preliminary data.</text>
</comment>
<dbReference type="Gene3D" id="3.30.465.10">
    <property type="match status" value="1"/>
</dbReference>
<evidence type="ECO:0000256" key="4">
    <source>
        <dbReference type="ARBA" id="ARBA00022827"/>
    </source>
</evidence>
<keyword evidence="3" id="KW-0285">Flavoprotein</keyword>
<dbReference type="InterPro" id="IPR016167">
    <property type="entry name" value="FAD-bd_PCMH_sub1"/>
</dbReference>
<dbReference type="InterPro" id="IPR016169">
    <property type="entry name" value="FAD-bd_PCMH_sub2"/>
</dbReference>
<dbReference type="GO" id="GO:0016705">
    <property type="term" value="F:oxidoreductase activity, acting on paired donors, with incorporation or reduction of molecular oxygen"/>
    <property type="evidence" value="ECO:0007669"/>
    <property type="project" value="InterPro"/>
</dbReference>